<accession>A0A9N8ZLT6</accession>
<keyword evidence="5" id="KW-1185">Reference proteome</keyword>
<dbReference type="GO" id="GO:0003677">
    <property type="term" value="F:DNA binding"/>
    <property type="evidence" value="ECO:0007669"/>
    <property type="project" value="UniProtKB-UniRule"/>
</dbReference>
<reference evidence="4" key="1">
    <citation type="submission" date="2021-06" db="EMBL/GenBank/DDBJ databases">
        <authorList>
            <person name="Kallberg Y."/>
            <person name="Tangrot J."/>
            <person name="Rosling A."/>
        </authorList>
    </citation>
    <scope>NUCLEOTIDE SEQUENCE</scope>
    <source>
        <strain evidence="4">MT106</strain>
    </source>
</reference>
<proteinExistence type="predicted"/>
<keyword evidence="1" id="KW-0539">Nucleus</keyword>
<dbReference type="Pfam" id="PF00505">
    <property type="entry name" value="HMG_box"/>
    <property type="match status" value="1"/>
</dbReference>
<feature type="domain" description="HMG box" evidence="3">
    <location>
        <begin position="57"/>
        <end position="125"/>
    </location>
</feature>
<sequence>MTITSIITTTSILDIVSTMSEYDKKMFHDPPYKLLLSMDKLLAPAKRTRKNKKDLNSPRQQNQFIIFRKNYDAKLRLLKTNAKFQDISKECGAEWRSQPSEVKKYFDLLQRIAFKIHKLMYPSYQYSPKKKESVFRGDNDELYEYDEDDAYAKDDENNNSNNNRVALDPSSINVSSSSSSNSATINLTESSSFYTPIDTSFDIHLNGPTSFILASSLTQDPITMPEDSLSSSNELNPDYNYCVDTLGITINNNNLRNFTFDSSILPNYTEDAGTSIDTDISNEIILLDQTNNPLICAENNYLFAETNGKEIIDNSIDIIPVDKFVFAESKESFESNVNDNNSTNIIIATTNTLTSTTISSIVPNASSLISPLPQFPFITEYLSYDSTSSAGDLSKITFNDSPFDKFA</sequence>
<name>A0A9N8ZLT6_9GLOM</name>
<feature type="region of interest" description="Disordered" evidence="2">
    <location>
        <begin position="149"/>
        <end position="184"/>
    </location>
</feature>
<evidence type="ECO:0000313" key="4">
    <source>
        <dbReference type="EMBL" id="CAG8500207.1"/>
    </source>
</evidence>
<dbReference type="InterPro" id="IPR036910">
    <property type="entry name" value="HMG_box_dom_sf"/>
</dbReference>
<dbReference type="SUPFAM" id="SSF47095">
    <property type="entry name" value="HMG-box"/>
    <property type="match status" value="1"/>
</dbReference>
<dbReference type="InterPro" id="IPR009071">
    <property type="entry name" value="HMG_box_dom"/>
</dbReference>
<protein>
    <submittedName>
        <fullName evidence="4">4622_t:CDS:1</fullName>
    </submittedName>
</protein>
<dbReference type="EMBL" id="CAJVPL010000464">
    <property type="protein sequence ID" value="CAG8500207.1"/>
    <property type="molecule type" value="Genomic_DNA"/>
</dbReference>
<evidence type="ECO:0000256" key="1">
    <source>
        <dbReference type="PROSITE-ProRule" id="PRU00267"/>
    </source>
</evidence>
<keyword evidence="1" id="KW-0238">DNA-binding</keyword>
<dbReference type="Gene3D" id="1.10.30.10">
    <property type="entry name" value="High mobility group box domain"/>
    <property type="match status" value="1"/>
</dbReference>
<dbReference type="SMART" id="SM00398">
    <property type="entry name" value="HMG"/>
    <property type="match status" value="1"/>
</dbReference>
<organism evidence="4 5">
    <name type="scientific">Ambispora gerdemannii</name>
    <dbReference type="NCBI Taxonomy" id="144530"/>
    <lineage>
        <taxon>Eukaryota</taxon>
        <taxon>Fungi</taxon>
        <taxon>Fungi incertae sedis</taxon>
        <taxon>Mucoromycota</taxon>
        <taxon>Glomeromycotina</taxon>
        <taxon>Glomeromycetes</taxon>
        <taxon>Archaeosporales</taxon>
        <taxon>Ambisporaceae</taxon>
        <taxon>Ambispora</taxon>
    </lineage>
</organism>
<evidence type="ECO:0000259" key="3">
    <source>
        <dbReference type="PROSITE" id="PS50118"/>
    </source>
</evidence>
<dbReference type="Proteomes" id="UP000789831">
    <property type="component" value="Unassembled WGS sequence"/>
</dbReference>
<dbReference type="PROSITE" id="PS50118">
    <property type="entry name" value="HMG_BOX_2"/>
    <property type="match status" value="1"/>
</dbReference>
<feature type="DNA-binding region" description="HMG box" evidence="1">
    <location>
        <begin position="57"/>
        <end position="125"/>
    </location>
</feature>
<dbReference type="AlphaFoldDB" id="A0A9N8ZLT6"/>
<evidence type="ECO:0000256" key="2">
    <source>
        <dbReference type="SAM" id="MobiDB-lite"/>
    </source>
</evidence>
<gene>
    <name evidence="4" type="ORF">AGERDE_LOCUS4207</name>
</gene>
<comment type="caution">
    <text evidence="4">The sequence shown here is derived from an EMBL/GenBank/DDBJ whole genome shotgun (WGS) entry which is preliminary data.</text>
</comment>
<feature type="compositionally biased region" description="Low complexity" evidence="2">
    <location>
        <begin position="170"/>
        <end position="182"/>
    </location>
</feature>
<evidence type="ECO:0000313" key="5">
    <source>
        <dbReference type="Proteomes" id="UP000789831"/>
    </source>
</evidence>
<dbReference type="OrthoDB" id="6247875at2759"/>
<dbReference type="GO" id="GO:0005634">
    <property type="term" value="C:nucleus"/>
    <property type="evidence" value="ECO:0007669"/>
    <property type="project" value="UniProtKB-UniRule"/>
</dbReference>
<dbReference type="CDD" id="cd01389">
    <property type="entry name" value="HMG-box_ROX1-like"/>
    <property type="match status" value="1"/>
</dbReference>